<dbReference type="SUPFAM" id="SSF51445">
    <property type="entry name" value="(Trans)glycosidases"/>
    <property type="match status" value="1"/>
</dbReference>
<dbReference type="GO" id="GO:0009254">
    <property type="term" value="P:peptidoglycan turnover"/>
    <property type="evidence" value="ECO:0007669"/>
    <property type="project" value="TreeGrafter"/>
</dbReference>
<organism evidence="5 6">
    <name type="scientific">Thalassotalea marina</name>
    <dbReference type="NCBI Taxonomy" id="1673741"/>
    <lineage>
        <taxon>Bacteria</taxon>
        <taxon>Pseudomonadati</taxon>
        <taxon>Pseudomonadota</taxon>
        <taxon>Gammaproteobacteria</taxon>
        <taxon>Alteromonadales</taxon>
        <taxon>Colwelliaceae</taxon>
        <taxon>Thalassotalea</taxon>
    </lineage>
</organism>
<keyword evidence="2" id="KW-0378">Hydrolase</keyword>
<feature type="domain" description="Glycoside hydrolase family 3 N-terminal" evidence="4">
    <location>
        <begin position="16"/>
        <end position="344"/>
    </location>
</feature>
<dbReference type="RefSeq" id="WP_189774111.1">
    <property type="nucleotide sequence ID" value="NZ_BNCK01000011.1"/>
</dbReference>
<dbReference type="InterPro" id="IPR001764">
    <property type="entry name" value="Glyco_hydro_3_N"/>
</dbReference>
<dbReference type="Gene3D" id="3.20.20.300">
    <property type="entry name" value="Glycoside hydrolase, family 3, N-terminal domain"/>
    <property type="match status" value="1"/>
</dbReference>
<accession>A0A919EPJ5</accession>
<dbReference type="GO" id="GO:0005975">
    <property type="term" value="P:carbohydrate metabolic process"/>
    <property type="evidence" value="ECO:0007669"/>
    <property type="project" value="InterPro"/>
</dbReference>
<evidence type="ECO:0000313" key="5">
    <source>
        <dbReference type="EMBL" id="GHG05376.1"/>
    </source>
</evidence>
<protein>
    <submittedName>
        <fullName evidence="5">Beta-glucosidase</fullName>
    </submittedName>
</protein>
<dbReference type="InterPro" id="IPR050226">
    <property type="entry name" value="NagZ_Beta-hexosaminidase"/>
</dbReference>
<evidence type="ECO:0000313" key="6">
    <source>
        <dbReference type="Proteomes" id="UP000623842"/>
    </source>
</evidence>
<evidence type="ECO:0000256" key="3">
    <source>
        <dbReference type="ARBA" id="ARBA00023295"/>
    </source>
</evidence>
<keyword evidence="3" id="KW-0326">Glycosidase</keyword>
<reference evidence="5" key="2">
    <citation type="submission" date="2020-09" db="EMBL/GenBank/DDBJ databases">
        <authorList>
            <person name="Sun Q."/>
            <person name="Kim S."/>
        </authorList>
    </citation>
    <scope>NUCLEOTIDE SEQUENCE</scope>
    <source>
        <strain evidence="5">KCTC 42731</strain>
    </source>
</reference>
<dbReference type="InterPro" id="IPR036962">
    <property type="entry name" value="Glyco_hydro_3_N_sf"/>
</dbReference>
<dbReference type="Proteomes" id="UP000623842">
    <property type="component" value="Unassembled WGS sequence"/>
</dbReference>
<dbReference type="Pfam" id="PF00933">
    <property type="entry name" value="Glyco_hydro_3"/>
    <property type="match status" value="1"/>
</dbReference>
<evidence type="ECO:0000259" key="4">
    <source>
        <dbReference type="Pfam" id="PF00933"/>
    </source>
</evidence>
<dbReference type="EMBL" id="BNCK01000011">
    <property type="protein sequence ID" value="GHG05376.1"/>
    <property type="molecule type" value="Genomic_DNA"/>
</dbReference>
<evidence type="ECO:0000256" key="1">
    <source>
        <dbReference type="ARBA" id="ARBA00005336"/>
    </source>
</evidence>
<comment type="caution">
    <text evidence="5">The sequence shown here is derived from an EMBL/GenBank/DDBJ whole genome shotgun (WGS) entry which is preliminary data.</text>
</comment>
<dbReference type="PANTHER" id="PTHR30480">
    <property type="entry name" value="BETA-HEXOSAMINIDASE-RELATED"/>
    <property type="match status" value="1"/>
</dbReference>
<dbReference type="InterPro" id="IPR017853">
    <property type="entry name" value="GH"/>
</dbReference>
<sequence>MDINTKVSALIDSLSLKEKVGQLFILAFAGEDKDYAVSLVRDHHIGGFYITDDNASSSNDALALSQLLQQQASLRACDAPLILAVDQEGAWGILTHETDLGPGNLALGIANDTSLTQSMYQVFAEQMQRLGYNTLLSPCADVNANPDNPIIGQRSFGEQPEQVGNHVAAAVRGVLTTSNMSCAKHFPGHGDTATDSHQALPIVDKSLAQLKQQDLAPFQSAIDAGVNLIMTSHICYPQLDEQYPATLSRKILTSLLKQQMGFDGLIITDSMNMWAMRKNYHPVAAAVQALKAGAHLIMLSEEHYENSQTPYKQIQQDTLAGVILAVETGDLDEAIIDEALNKVLCTRYLKLAAPFKPTQLSKNTCQQIAQQASEQSIKILRNANNWLPLQEQAFYLTFAANPKGYESLVNDRGIGPNDPVPARDAILKALNVKQANYTHVPFEQFNRQHSALSDDKPIVIVTEDYPLPGESFDLIEQQQRVLELLNLLGNRLIVAACRSDYELAHYSQLSTYICSYSSRTISAKSLINQLI</sequence>
<name>A0A919EPJ5_9GAMM</name>
<evidence type="ECO:0000256" key="2">
    <source>
        <dbReference type="ARBA" id="ARBA00022801"/>
    </source>
</evidence>
<proteinExistence type="inferred from homology"/>
<comment type="similarity">
    <text evidence="1">Belongs to the glycosyl hydrolase 3 family.</text>
</comment>
<dbReference type="PROSITE" id="PS00775">
    <property type="entry name" value="GLYCOSYL_HYDROL_F3"/>
    <property type="match status" value="1"/>
</dbReference>
<gene>
    <name evidence="5" type="ORF">GCM10017161_38720</name>
</gene>
<dbReference type="Gene3D" id="3.40.50.1700">
    <property type="entry name" value="Glycoside hydrolase family 3 C-terminal domain"/>
    <property type="match status" value="1"/>
</dbReference>
<reference evidence="5" key="1">
    <citation type="journal article" date="2014" name="Int. J. Syst. Evol. Microbiol.">
        <title>Complete genome sequence of Corynebacterium casei LMG S-19264T (=DSM 44701T), isolated from a smear-ripened cheese.</title>
        <authorList>
            <consortium name="US DOE Joint Genome Institute (JGI-PGF)"/>
            <person name="Walter F."/>
            <person name="Albersmeier A."/>
            <person name="Kalinowski J."/>
            <person name="Ruckert C."/>
        </authorList>
    </citation>
    <scope>NUCLEOTIDE SEQUENCE</scope>
    <source>
        <strain evidence="5">KCTC 42731</strain>
    </source>
</reference>
<dbReference type="PANTHER" id="PTHR30480:SF16">
    <property type="entry name" value="GLYCOSIDE HYDROLASE FAMILY 3 DOMAIN PROTEIN"/>
    <property type="match status" value="1"/>
</dbReference>
<dbReference type="InterPro" id="IPR036881">
    <property type="entry name" value="Glyco_hydro_3_C_sf"/>
</dbReference>
<keyword evidence="6" id="KW-1185">Reference proteome</keyword>
<dbReference type="GO" id="GO:0004553">
    <property type="term" value="F:hydrolase activity, hydrolyzing O-glycosyl compounds"/>
    <property type="evidence" value="ECO:0007669"/>
    <property type="project" value="InterPro"/>
</dbReference>
<dbReference type="AlphaFoldDB" id="A0A919EPJ5"/>
<dbReference type="InterPro" id="IPR019800">
    <property type="entry name" value="Glyco_hydro_3_AS"/>
</dbReference>